<reference evidence="2" key="1">
    <citation type="submission" date="2021-01" db="EMBL/GenBank/DDBJ databases">
        <authorList>
            <person name="Zahm M."/>
            <person name="Roques C."/>
            <person name="Cabau C."/>
            <person name="Klopp C."/>
            <person name="Donnadieu C."/>
            <person name="Jouanno E."/>
            <person name="Lampietro C."/>
            <person name="Louis A."/>
            <person name="Herpin A."/>
            <person name="Echchiki A."/>
            <person name="Berthelot C."/>
            <person name="Parey E."/>
            <person name="Roest-Crollius H."/>
            <person name="Braasch I."/>
            <person name="Postlethwait J."/>
            <person name="Bobe J."/>
            <person name="Montfort J."/>
            <person name="Bouchez O."/>
            <person name="Begum T."/>
            <person name="Mejri S."/>
            <person name="Adams A."/>
            <person name="Chen W.-J."/>
            <person name="Guiguen Y."/>
        </authorList>
    </citation>
    <scope>NUCLEOTIDE SEQUENCE</scope>
    <source>
        <tissue evidence="2">Blood</tissue>
    </source>
</reference>
<evidence type="ECO:0000313" key="2">
    <source>
        <dbReference type="EMBL" id="KAI1887102.1"/>
    </source>
</evidence>
<keyword evidence="1" id="KW-0472">Membrane</keyword>
<dbReference type="AlphaFoldDB" id="A0A8T3CU46"/>
<feature type="transmembrane region" description="Helical" evidence="1">
    <location>
        <begin position="12"/>
        <end position="34"/>
    </location>
</feature>
<accession>A0A8T3CU46</accession>
<evidence type="ECO:0000313" key="3">
    <source>
        <dbReference type="Proteomes" id="UP000829720"/>
    </source>
</evidence>
<sequence>MKLCPLQRTFACSCSAAVMSYWWIILLAGLAIGAKAQDVLTVPEIYLPAIERGDYYDYDEDVLNLADMDYSEYVTTEKGEGYRQFCVQLIRSEEDGGM</sequence>
<dbReference type="EMBL" id="JAERUA010000019">
    <property type="protein sequence ID" value="KAI1887102.1"/>
    <property type="molecule type" value="Genomic_DNA"/>
</dbReference>
<keyword evidence="3" id="KW-1185">Reference proteome</keyword>
<keyword evidence="1" id="KW-1133">Transmembrane helix</keyword>
<name>A0A8T3CU46_9TELE</name>
<keyword evidence="1" id="KW-0812">Transmembrane</keyword>
<proteinExistence type="predicted"/>
<dbReference type="Proteomes" id="UP000829720">
    <property type="component" value="Unassembled WGS sequence"/>
</dbReference>
<comment type="caution">
    <text evidence="2">The sequence shown here is derived from an EMBL/GenBank/DDBJ whole genome shotgun (WGS) entry which is preliminary data.</text>
</comment>
<organism evidence="2 3">
    <name type="scientific">Albula goreensis</name>
    <dbReference type="NCBI Taxonomy" id="1534307"/>
    <lineage>
        <taxon>Eukaryota</taxon>
        <taxon>Metazoa</taxon>
        <taxon>Chordata</taxon>
        <taxon>Craniata</taxon>
        <taxon>Vertebrata</taxon>
        <taxon>Euteleostomi</taxon>
        <taxon>Actinopterygii</taxon>
        <taxon>Neopterygii</taxon>
        <taxon>Teleostei</taxon>
        <taxon>Albuliformes</taxon>
        <taxon>Albulidae</taxon>
        <taxon>Albula</taxon>
    </lineage>
</organism>
<protein>
    <submittedName>
        <fullName evidence="2">Uncharacterized protein</fullName>
    </submittedName>
</protein>
<evidence type="ECO:0000256" key="1">
    <source>
        <dbReference type="SAM" id="Phobius"/>
    </source>
</evidence>
<gene>
    <name evidence="2" type="ORF">AGOR_G00202680</name>
</gene>